<dbReference type="Pfam" id="PF05071">
    <property type="entry name" value="NDUFA12"/>
    <property type="match status" value="1"/>
</dbReference>
<feature type="region of interest" description="Disordered" evidence="2">
    <location>
        <begin position="137"/>
        <end position="211"/>
    </location>
</feature>
<dbReference type="PANTHER" id="PTHR32470">
    <property type="entry name" value="ADH DEHYDROGENASE [UBIQUINONE] 1 ALPHA SUBCOMPLEX ASSEMBLY FACTOR 2"/>
    <property type="match status" value="1"/>
</dbReference>
<feature type="compositionally biased region" description="Low complexity" evidence="2">
    <location>
        <begin position="176"/>
        <end position="185"/>
    </location>
</feature>
<feature type="compositionally biased region" description="Polar residues" evidence="2">
    <location>
        <begin position="201"/>
        <end position="211"/>
    </location>
</feature>
<sequence>MAAKQGLLARVGQAVGRIVLRRERVGSDVHGNQYYSKMERHEDGMKERRWVKLAGGEYNANQLPPEWDQWLRKSRLQAPTDEDMAKMAHDRAGVKERAAVLEAEDKKRRFQAESLGMAGAQPAGGPNMDRFVQQLTDQGAMSEQAASSPAPTAEQPSSQPAAAPHKVAGEGRYRRSQPPNSQQPSGSGDDFKPGAWKTSRHLTVNQLPCRI</sequence>
<accession>A0AAW1QD35</accession>
<evidence type="ECO:0000256" key="1">
    <source>
        <dbReference type="ARBA" id="ARBA00007355"/>
    </source>
</evidence>
<proteinExistence type="inferred from homology"/>
<feature type="compositionally biased region" description="Low complexity" evidence="2">
    <location>
        <begin position="142"/>
        <end position="164"/>
    </location>
</feature>
<organism evidence="3 4">
    <name type="scientific">Apatococcus lobatus</name>
    <dbReference type="NCBI Taxonomy" id="904363"/>
    <lineage>
        <taxon>Eukaryota</taxon>
        <taxon>Viridiplantae</taxon>
        <taxon>Chlorophyta</taxon>
        <taxon>core chlorophytes</taxon>
        <taxon>Trebouxiophyceae</taxon>
        <taxon>Chlorellales</taxon>
        <taxon>Chlorellaceae</taxon>
        <taxon>Apatococcus</taxon>
    </lineage>
</organism>
<dbReference type="InterPro" id="IPR052618">
    <property type="entry name" value="ComplexI_NDUFA12"/>
</dbReference>
<comment type="caution">
    <text evidence="3">The sequence shown here is derived from an EMBL/GenBank/DDBJ whole genome shotgun (WGS) entry which is preliminary data.</text>
</comment>
<dbReference type="GO" id="GO:0032981">
    <property type="term" value="P:mitochondrial respiratory chain complex I assembly"/>
    <property type="evidence" value="ECO:0007669"/>
    <property type="project" value="TreeGrafter"/>
</dbReference>
<protein>
    <recommendedName>
        <fullName evidence="5">NADH dehydrogenase [ubiquinone] 1 alpha subcomplex subunit 12</fullName>
    </recommendedName>
</protein>
<dbReference type="Proteomes" id="UP001438707">
    <property type="component" value="Unassembled WGS sequence"/>
</dbReference>
<dbReference type="GO" id="GO:0045271">
    <property type="term" value="C:respiratory chain complex I"/>
    <property type="evidence" value="ECO:0007669"/>
    <property type="project" value="InterPro"/>
</dbReference>
<evidence type="ECO:0000313" key="4">
    <source>
        <dbReference type="Proteomes" id="UP001438707"/>
    </source>
</evidence>
<keyword evidence="4" id="KW-1185">Reference proteome</keyword>
<evidence type="ECO:0000313" key="3">
    <source>
        <dbReference type="EMBL" id="KAK9819307.1"/>
    </source>
</evidence>
<gene>
    <name evidence="3" type="ORF">WJX74_003866</name>
</gene>
<evidence type="ECO:0000256" key="2">
    <source>
        <dbReference type="SAM" id="MobiDB-lite"/>
    </source>
</evidence>
<dbReference type="PANTHER" id="PTHR32470:SF2">
    <property type="entry name" value="NADH DEHYDROGENASE [UBIQUINONE] 1 ALPHA SUBCOMPLEX ASSEMBLY FACTOR 2"/>
    <property type="match status" value="1"/>
</dbReference>
<reference evidence="3 4" key="1">
    <citation type="journal article" date="2024" name="Nat. Commun.">
        <title>Phylogenomics reveals the evolutionary origins of lichenization in chlorophyte algae.</title>
        <authorList>
            <person name="Puginier C."/>
            <person name="Libourel C."/>
            <person name="Otte J."/>
            <person name="Skaloud P."/>
            <person name="Haon M."/>
            <person name="Grisel S."/>
            <person name="Petersen M."/>
            <person name="Berrin J.G."/>
            <person name="Delaux P.M."/>
            <person name="Dal Grande F."/>
            <person name="Keller J."/>
        </authorList>
    </citation>
    <scope>NUCLEOTIDE SEQUENCE [LARGE SCALE GENOMIC DNA]</scope>
    <source>
        <strain evidence="3 4">SAG 2145</strain>
    </source>
</reference>
<evidence type="ECO:0008006" key="5">
    <source>
        <dbReference type="Google" id="ProtNLM"/>
    </source>
</evidence>
<dbReference type="InterPro" id="IPR007763">
    <property type="entry name" value="NDUFA12"/>
</dbReference>
<dbReference type="GO" id="GO:0005739">
    <property type="term" value="C:mitochondrion"/>
    <property type="evidence" value="ECO:0007669"/>
    <property type="project" value="TreeGrafter"/>
</dbReference>
<dbReference type="AlphaFoldDB" id="A0AAW1QD35"/>
<comment type="similarity">
    <text evidence="1">Belongs to the complex I NDUFA12 subunit family.</text>
</comment>
<name>A0AAW1QD35_9CHLO</name>
<dbReference type="EMBL" id="JALJOS010000048">
    <property type="protein sequence ID" value="KAK9819307.1"/>
    <property type="molecule type" value="Genomic_DNA"/>
</dbReference>